<organism evidence="2 3">
    <name type="scientific">Nocardioides panacisoli</name>
    <dbReference type="NCBI Taxonomy" id="627624"/>
    <lineage>
        <taxon>Bacteria</taxon>
        <taxon>Bacillati</taxon>
        <taxon>Actinomycetota</taxon>
        <taxon>Actinomycetes</taxon>
        <taxon>Propionibacteriales</taxon>
        <taxon>Nocardioidaceae</taxon>
        <taxon>Nocardioides</taxon>
    </lineage>
</organism>
<keyword evidence="3" id="KW-1185">Reference proteome</keyword>
<feature type="region of interest" description="Disordered" evidence="1">
    <location>
        <begin position="27"/>
        <end position="60"/>
    </location>
</feature>
<evidence type="ECO:0000256" key="1">
    <source>
        <dbReference type="SAM" id="MobiDB-lite"/>
    </source>
</evidence>
<dbReference type="SUPFAM" id="SSF82784">
    <property type="entry name" value="OsmC-like"/>
    <property type="match status" value="1"/>
</dbReference>
<evidence type="ECO:0000313" key="2">
    <source>
        <dbReference type="EMBL" id="GAA3834957.1"/>
    </source>
</evidence>
<name>A0ABP7J4Z5_9ACTN</name>
<dbReference type="Pfam" id="PF02566">
    <property type="entry name" value="OsmC"/>
    <property type="match status" value="1"/>
</dbReference>
<dbReference type="Gene3D" id="3.30.300.20">
    <property type="match status" value="1"/>
</dbReference>
<gene>
    <name evidence="2" type="ORF">GCM10022242_39960</name>
</gene>
<dbReference type="InterPro" id="IPR052924">
    <property type="entry name" value="OsmC/Ohr_hydroprdx_reductase"/>
</dbReference>
<proteinExistence type="predicted"/>
<dbReference type="InterPro" id="IPR015946">
    <property type="entry name" value="KH_dom-like_a/b"/>
</dbReference>
<dbReference type="PANTHER" id="PTHR35368:SF1">
    <property type="entry name" value="HYDROPEROXIDE REDUCTASE"/>
    <property type="match status" value="1"/>
</dbReference>
<accession>A0ABP7J4Z5</accession>
<dbReference type="RefSeq" id="WP_344778856.1">
    <property type="nucleotide sequence ID" value="NZ_BAABAH010000021.1"/>
</dbReference>
<evidence type="ECO:0000313" key="3">
    <source>
        <dbReference type="Proteomes" id="UP001501821"/>
    </source>
</evidence>
<protein>
    <submittedName>
        <fullName evidence="2">OsmC family protein</fullName>
    </submittedName>
</protein>
<dbReference type="EMBL" id="BAABAH010000021">
    <property type="protein sequence ID" value="GAA3834957.1"/>
    <property type="molecule type" value="Genomic_DNA"/>
</dbReference>
<dbReference type="InterPro" id="IPR036102">
    <property type="entry name" value="OsmC/Ohrsf"/>
</dbReference>
<reference evidence="3" key="1">
    <citation type="journal article" date="2019" name="Int. J. Syst. Evol. Microbiol.">
        <title>The Global Catalogue of Microorganisms (GCM) 10K type strain sequencing project: providing services to taxonomists for standard genome sequencing and annotation.</title>
        <authorList>
            <consortium name="The Broad Institute Genomics Platform"/>
            <consortium name="The Broad Institute Genome Sequencing Center for Infectious Disease"/>
            <person name="Wu L."/>
            <person name="Ma J."/>
        </authorList>
    </citation>
    <scope>NUCLEOTIDE SEQUENCE [LARGE SCALE GENOMIC DNA]</scope>
    <source>
        <strain evidence="3">JCM 16953</strain>
    </source>
</reference>
<dbReference type="Proteomes" id="UP001501821">
    <property type="component" value="Unassembled WGS sequence"/>
</dbReference>
<dbReference type="PANTHER" id="PTHR35368">
    <property type="entry name" value="HYDROPEROXIDE REDUCTASE"/>
    <property type="match status" value="1"/>
</dbReference>
<comment type="caution">
    <text evidence="2">The sequence shown here is derived from an EMBL/GenBank/DDBJ whole genome shotgun (WGS) entry which is preliminary data.</text>
</comment>
<sequence length="171" mass="17935">MDAEELRARQAPLKEKYKADPATALVTSRATGDHRDPGITTTVDGWAGPVRAGQHPATGGDGSDACSADLLMEALLGCAGVTFRAVTTAMGVRTDDVELTAECTWDARGTLGLDREVPVGIGDVVVTITVDTDADDARLERIATSTERYCVVGQSLAQPPAIRVVRRSPTG</sequence>
<dbReference type="InterPro" id="IPR003718">
    <property type="entry name" value="OsmC/Ohr_fam"/>
</dbReference>